<keyword evidence="4" id="KW-0645">Protease</keyword>
<gene>
    <name evidence="7" type="ORF">HYPSUDRAFT_147208</name>
</gene>
<proteinExistence type="inferred from homology"/>
<dbReference type="Gene3D" id="2.40.70.10">
    <property type="entry name" value="Acid Proteases"/>
    <property type="match status" value="2"/>
</dbReference>
<dbReference type="InterPro" id="IPR034164">
    <property type="entry name" value="Pepsin-like_dom"/>
</dbReference>
<dbReference type="InterPro" id="IPR033121">
    <property type="entry name" value="PEPTIDASE_A1"/>
</dbReference>
<evidence type="ECO:0000259" key="6">
    <source>
        <dbReference type="PROSITE" id="PS51767"/>
    </source>
</evidence>
<dbReference type="SUPFAM" id="SSF50630">
    <property type="entry name" value="Acid proteases"/>
    <property type="match status" value="1"/>
</dbReference>
<keyword evidence="8" id="KW-1185">Reference proteome</keyword>
<dbReference type="Pfam" id="PF00026">
    <property type="entry name" value="Asp"/>
    <property type="match status" value="1"/>
</dbReference>
<comment type="similarity">
    <text evidence="1 4">Belongs to the peptidase A1 family.</text>
</comment>
<protein>
    <recommendedName>
        <fullName evidence="6">Peptidase A1 domain-containing protein</fullName>
    </recommendedName>
</protein>
<evidence type="ECO:0000313" key="7">
    <source>
        <dbReference type="EMBL" id="KJA16831.1"/>
    </source>
</evidence>
<sequence>MSPATFLVTFILALSVTATPVPTILSSHTLPISRRLNLTNVHNLARHDQTRAKHLKVRGTARATGLHVRGDPIIGAEEVENQGIAYVASVNIGSPPTSYNLIVDTGSSNTWVGAGKGYVQTSTSFETDTHVYVPYGSGAFYGMEYIDQVSVASALVVQNQSIGVASASVGFSGFDGILGIGPVDLTLQSLNSYPNNLVPTVTDNLFGTGTISEHSIAVSFEPITIDDEMNGEITWGGANSSKYIGNLSLLPITTTSPASQYWGIDQSISYGGTTILSSTAGIVDTGTTLVLIASDAYAAYTTATGAVLDKTTGLLLITKTQFSNVKSLFFRTPSGSTFELTANAQIWPLALNSVIGGTSGNVYLIVGNLGTPSGEGFDFILGLAFLERFYAVFDTGSQTVGLANTTFTYATTN</sequence>
<feature type="chain" id="PRO_5002247772" description="Peptidase A1 domain-containing protein" evidence="5">
    <location>
        <begin position="19"/>
        <end position="413"/>
    </location>
</feature>
<dbReference type="PROSITE" id="PS00141">
    <property type="entry name" value="ASP_PROTEASE"/>
    <property type="match status" value="2"/>
</dbReference>
<dbReference type="EMBL" id="KN817614">
    <property type="protein sequence ID" value="KJA16831.1"/>
    <property type="molecule type" value="Genomic_DNA"/>
</dbReference>
<dbReference type="PANTHER" id="PTHR47966">
    <property type="entry name" value="BETA-SITE APP-CLEAVING ENZYME, ISOFORM A-RELATED"/>
    <property type="match status" value="1"/>
</dbReference>
<dbReference type="PANTHER" id="PTHR47966:SF74">
    <property type="entry name" value="AGR407CP"/>
    <property type="match status" value="1"/>
</dbReference>
<dbReference type="PRINTS" id="PR00792">
    <property type="entry name" value="PEPSIN"/>
</dbReference>
<evidence type="ECO:0000256" key="2">
    <source>
        <dbReference type="ARBA" id="ARBA00022750"/>
    </source>
</evidence>
<dbReference type="STRING" id="945553.A0A0D2NJT1"/>
<dbReference type="PROSITE" id="PS51767">
    <property type="entry name" value="PEPTIDASE_A1"/>
    <property type="match status" value="1"/>
</dbReference>
<feature type="active site" evidence="3">
    <location>
        <position position="104"/>
    </location>
</feature>
<reference evidence="8" key="1">
    <citation type="submission" date="2014-04" db="EMBL/GenBank/DDBJ databases">
        <title>Evolutionary Origins and Diversification of the Mycorrhizal Mutualists.</title>
        <authorList>
            <consortium name="DOE Joint Genome Institute"/>
            <consortium name="Mycorrhizal Genomics Consortium"/>
            <person name="Kohler A."/>
            <person name="Kuo A."/>
            <person name="Nagy L.G."/>
            <person name="Floudas D."/>
            <person name="Copeland A."/>
            <person name="Barry K.W."/>
            <person name="Cichocki N."/>
            <person name="Veneault-Fourrey C."/>
            <person name="LaButti K."/>
            <person name="Lindquist E.A."/>
            <person name="Lipzen A."/>
            <person name="Lundell T."/>
            <person name="Morin E."/>
            <person name="Murat C."/>
            <person name="Riley R."/>
            <person name="Ohm R."/>
            <person name="Sun H."/>
            <person name="Tunlid A."/>
            <person name="Henrissat B."/>
            <person name="Grigoriev I.V."/>
            <person name="Hibbett D.S."/>
            <person name="Martin F."/>
        </authorList>
    </citation>
    <scope>NUCLEOTIDE SEQUENCE [LARGE SCALE GENOMIC DNA]</scope>
    <source>
        <strain evidence="8">FD-334 SS-4</strain>
    </source>
</reference>
<evidence type="ECO:0000256" key="1">
    <source>
        <dbReference type="ARBA" id="ARBA00007447"/>
    </source>
</evidence>
<accession>A0A0D2NJT1</accession>
<evidence type="ECO:0000256" key="3">
    <source>
        <dbReference type="PIRSR" id="PIRSR601461-1"/>
    </source>
</evidence>
<dbReference type="InterPro" id="IPR001461">
    <property type="entry name" value="Aspartic_peptidase_A1"/>
</dbReference>
<dbReference type="InterPro" id="IPR001969">
    <property type="entry name" value="Aspartic_peptidase_AS"/>
</dbReference>
<organism evidence="7 8">
    <name type="scientific">Hypholoma sublateritium (strain FD-334 SS-4)</name>
    <dbReference type="NCBI Taxonomy" id="945553"/>
    <lineage>
        <taxon>Eukaryota</taxon>
        <taxon>Fungi</taxon>
        <taxon>Dikarya</taxon>
        <taxon>Basidiomycota</taxon>
        <taxon>Agaricomycotina</taxon>
        <taxon>Agaricomycetes</taxon>
        <taxon>Agaricomycetidae</taxon>
        <taxon>Agaricales</taxon>
        <taxon>Agaricineae</taxon>
        <taxon>Strophariaceae</taxon>
        <taxon>Hypholoma</taxon>
    </lineage>
</organism>
<evidence type="ECO:0000256" key="5">
    <source>
        <dbReference type="SAM" id="SignalP"/>
    </source>
</evidence>
<feature type="domain" description="Peptidase A1" evidence="6">
    <location>
        <begin position="86"/>
        <end position="403"/>
    </location>
</feature>
<dbReference type="AlphaFoldDB" id="A0A0D2NJT1"/>
<name>A0A0D2NJT1_HYPSF</name>
<feature type="signal peptide" evidence="5">
    <location>
        <begin position="1"/>
        <end position="18"/>
    </location>
</feature>
<evidence type="ECO:0000256" key="4">
    <source>
        <dbReference type="RuleBase" id="RU000454"/>
    </source>
</evidence>
<dbReference type="Proteomes" id="UP000054270">
    <property type="component" value="Unassembled WGS sequence"/>
</dbReference>
<dbReference type="GO" id="GO:0006508">
    <property type="term" value="P:proteolysis"/>
    <property type="evidence" value="ECO:0007669"/>
    <property type="project" value="UniProtKB-KW"/>
</dbReference>
<keyword evidence="5" id="KW-0732">Signal</keyword>
<feature type="active site" evidence="3">
    <location>
        <position position="284"/>
    </location>
</feature>
<dbReference type="CDD" id="cd05471">
    <property type="entry name" value="pepsin_like"/>
    <property type="match status" value="1"/>
</dbReference>
<keyword evidence="2 4" id="KW-0064">Aspartyl protease</keyword>
<dbReference type="InterPro" id="IPR021109">
    <property type="entry name" value="Peptidase_aspartic_dom_sf"/>
</dbReference>
<keyword evidence="4" id="KW-0378">Hydrolase</keyword>
<dbReference type="OrthoDB" id="660550at2759"/>
<evidence type="ECO:0000313" key="8">
    <source>
        <dbReference type="Proteomes" id="UP000054270"/>
    </source>
</evidence>
<dbReference type="GO" id="GO:0004190">
    <property type="term" value="F:aspartic-type endopeptidase activity"/>
    <property type="evidence" value="ECO:0007669"/>
    <property type="project" value="UniProtKB-KW"/>
</dbReference>